<proteinExistence type="predicted"/>
<evidence type="ECO:0000313" key="1">
    <source>
        <dbReference type="EMBL" id="QBQ74774.1"/>
    </source>
</evidence>
<keyword evidence="2" id="KW-1185">Reference proteome</keyword>
<dbReference type="Proteomes" id="UP000301424">
    <property type="component" value="Segment"/>
</dbReference>
<dbReference type="EMBL" id="MK552141">
    <property type="protein sequence ID" value="QBQ74774.1"/>
    <property type="molecule type" value="Genomic_DNA"/>
</dbReference>
<accession>A0A482MLZ8</accession>
<gene>
    <name evidence="1" type="ORF">BcepSauron_394</name>
</gene>
<protein>
    <submittedName>
        <fullName evidence="1">Uncharacterized protein</fullName>
    </submittedName>
</protein>
<evidence type="ECO:0000313" key="2">
    <source>
        <dbReference type="Proteomes" id="UP000301424"/>
    </source>
</evidence>
<sequence>MTPTHDEIRSAARTLLQGARERFEEGRSQYICVAISVVKDNHVSAAKDALLRGCLTATECNHVIDVMNAARDALQHRIITELQGYTSLTSWILNKGCLPRRLKARELREPLRVTRLAWINFMLENWV</sequence>
<reference evidence="1 2" key="1">
    <citation type="submission" date="2019-02" db="EMBL/GenBank/DDBJ databases">
        <title>Complete genome sequence of Burkholderia cenocepacia phage BcepSauron.</title>
        <authorList>
            <person name="Park K."/>
            <person name="Gonzalez C."/>
            <person name="Liu M."/>
            <person name="Gill J."/>
        </authorList>
    </citation>
    <scope>NUCLEOTIDE SEQUENCE [LARGE SCALE GENOMIC DNA]</scope>
</reference>
<name>A0A482MLZ8_9CAUD</name>
<organism evidence="1 2">
    <name type="scientific">Burkholderia phage BcepSauron</name>
    <dbReference type="NCBI Taxonomy" id="2530033"/>
    <lineage>
        <taxon>Viruses</taxon>
        <taxon>Duplodnaviria</taxon>
        <taxon>Heunggongvirae</taxon>
        <taxon>Uroviricota</taxon>
        <taxon>Caudoviricetes</taxon>
        <taxon>Sarumanvirus</taxon>
        <taxon>Sarumanvirus bcepsauron</taxon>
    </lineage>
</organism>